<keyword evidence="2" id="KW-1185">Reference proteome</keyword>
<name>A0AA39WD91_9PEZI</name>
<gene>
    <name evidence="1" type="ORF">B0T14DRAFT_590921</name>
</gene>
<dbReference type="AlphaFoldDB" id="A0AA39WD91"/>
<accession>A0AA39WD91</accession>
<reference evidence="1" key="1">
    <citation type="submission" date="2023-06" db="EMBL/GenBank/DDBJ databases">
        <title>Genome-scale phylogeny and comparative genomics of the fungal order Sordariales.</title>
        <authorList>
            <consortium name="Lawrence Berkeley National Laboratory"/>
            <person name="Hensen N."/>
            <person name="Bonometti L."/>
            <person name="Westerberg I."/>
            <person name="Brannstrom I.O."/>
            <person name="Guillou S."/>
            <person name="Cros-Aarteil S."/>
            <person name="Calhoun S."/>
            <person name="Haridas S."/>
            <person name="Kuo A."/>
            <person name="Mondo S."/>
            <person name="Pangilinan J."/>
            <person name="Riley R."/>
            <person name="Labutti K."/>
            <person name="Andreopoulos B."/>
            <person name="Lipzen A."/>
            <person name="Chen C."/>
            <person name="Yanf M."/>
            <person name="Daum C."/>
            <person name="Ng V."/>
            <person name="Clum A."/>
            <person name="Steindorff A."/>
            <person name="Ohm R."/>
            <person name="Martin F."/>
            <person name="Silar P."/>
            <person name="Natvig D."/>
            <person name="Lalanne C."/>
            <person name="Gautier V."/>
            <person name="Ament-Velasquez S.L."/>
            <person name="Kruys A."/>
            <person name="Hutchinson M.I."/>
            <person name="Powell A.J."/>
            <person name="Barry K."/>
            <person name="Miller A.N."/>
            <person name="Grigoriev I.V."/>
            <person name="Debuchy R."/>
            <person name="Gladieux P."/>
            <person name="Thoren M.H."/>
            <person name="Johannesson H."/>
        </authorList>
    </citation>
    <scope>NUCLEOTIDE SEQUENCE</scope>
    <source>
        <strain evidence="1">CBS 606.72</strain>
    </source>
</reference>
<evidence type="ECO:0000313" key="1">
    <source>
        <dbReference type="EMBL" id="KAK0613257.1"/>
    </source>
</evidence>
<organism evidence="1 2">
    <name type="scientific">Immersiella caudata</name>
    <dbReference type="NCBI Taxonomy" id="314043"/>
    <lineage>
        <taxon>Eukaryota</taxon>
        <taxon>Fungi</taxon>
        <taxon>Dikarya</taxon>
        <taxon>Ascomycota</taxon>
        <taxon>Pezizomycotina</taxon>
        <taxon>Sordariomycetes</taxon>
        <taxon>Sordariomycetidae</taxon>
        <taxon>Sordariales</taxon>
        <taxon>Lasiosphaeriaceae</taxon>
        <taxon>Immersiella</taxon>
    </lineage>
</organism>
<protein>
    <submittedName>
        <fullName evidence="1">Uncharacterized protein</fullName>
    </submittedName>
</protein>
<proteinExistence type="predicted"/>
<comment type="caution">
    <text evidence="1">The sequence shown here is derived from an EMBL/GenBank/DDBJ whole genome shotgun (WGS) entry which is preliminary data.</text>
</comment>
<evidence type="ECO:0000313" key="2">
    <source>
        <dbReference type="Proteomes" id="UP001175000"/>
    </source>
</evidence>
<sequence length="138" mass="14645">MAREIPVGVVDPFEAGVVVGRLLGTEDVSEHSGKTYVVNGPEDDTGEGIVKLVEGVMGRKVGDGVVYEIVGFAGGVFWEAYPKESRVLMESFVYSLDKSWHGKCTALTMSREVLGDCAAKADACGGVQVYAGRVRIGT</sequence>
<dbReference type="Proteomes" id="UP001175000">
    <property type="component" value="Unassembled WGS sequence"/>
</dbReference>
<dbReference type="EMBL" id="JAULSU010000006">
    <property type="protein sequence ID" value="KAK0613257.1"/>
    <property type="molecule type" value="Genomic_DNA"/>
</dbReference>